<evidence type="ECO:0000313" key="2">
    <source>
        <dbReference type="Proteomes" id="UP001516400"/>
    </source>
</evidence>
<keyword evidence="2" id="KW-1185">Reference proteome</keyword>
<proteinExistence type="predicted"/>
<evidence type="ECO:0000313" key="1">
    <source>
        <dbReference type="EMBL" id="KAL3277491.1"/>
    </source>
</evidence>
<name>A0ABD2NFD1_9CUCU</name>
<organism evidence="1 2">
    <name type="scientific">Cryptolaemus montrouzieri</name>
    <dbReference type="NCBI Taxonomy" id="559131"/>
    <lineage>
        <taxon>Eukaryota</taxon>
        <taxon>Metazoa</taxon>
        <taxon>Ecdysozoa</taxon>
        <taxon>Arthropoda</taxon>
        <taxon>Hexapoda</taxon>
        <taxon>Insecta</taxon>
        <taxon>Pterygota</taxon>
        <taxon>Neoptera</taxon>
        <taxon>Endopterygota</taxon>
        <taxon>Coleoptera</taxon>
        <taxon>Polyphaga</taxon>
        <taxon>Cucujiformia</taxon>
        <taxon>Coccinelloidea</taxon>
        <taxon>Coccinellidae</taxon>
        <taxon>Scymninae</taxon>
        <taxon>Scymnini</taxon>
        <taxon>Cryptolaemus</taxon>
    </lineage>
</organism>
<gene>
    <name evidence="1" type="ORF">HHI36_012837</name>
</gene>
<comment type="caution">
    <text evidence="1">The sequence shown here is derived from an EMBL/GenBank/DDBJ whole genome shotgun (WGS) entry which is preliminary data.</text>
</comment>
<dbReference type="EMBL" id="JABFTP020000103">
    <property type="protein sequence ID" value="KAL3277491.1"/>
    <property type="molecule type" value="Genomic_DNA"/>
</dbReference>
<sequence>MWSRLRELGIKTSNTCDLPENLKDPNEIDAKFTSRYNDVQPTFDATLAFYGDRHFNEGEEFQFQLTVEDTLRSFTQIESQASGIDRISLTMHKYSLPYVSVVLTDIFNILLRTGAVPQFGKHP</sequence>
<reference evidence="1 2" key="1">
    <citation type="journal article" date="2021" name="BMC Biol.">
        <title>Horizontally acquired antibacterial genes associated with adaptive radiation of ladybird beetles.</title>
        <authorList>
            <person name="Li H.S."/>
            <person name="Tang X.F."/>
            <person name="Huang Y.H."/>
            <person name="Xu Z.Y."/>
            <person name="Chen M.L."/>
            <person name="Du X.Y."/>
            <person name="Qiu B.Y."/>
            <person name="Chen P.T."/>
            <person name="Zhang W."/>
            <person name="Slipinski A."/>
            <person name="Escalona H.E."/>
            <person name="Waterhouse R.M."/>
            <person name="Zwick A."/>
            <person name="Pang H."/>
        </authorList>
    </citation>
    <scope>NUCLEOTIDE SEQUENCE [LARGE SCALE GENOMIC DNA]</scope>
    <source>
        <strain evidence="1">SYSU2018</strain>
    </source>
</reference>
<protein>
    <submittedName>
        <fullName evidence="1">Uncharacterized protein</fullName>
    </submittedName>
</protein>
<accession>A0ABD2NFD1</accession>
<dbReference type="AlphaFoldDB" id="A0ABD2NFD1"/>
<dbReference type="Proteomes" id="UP001516400">
    <property type="component" value="Unassembled WGS sequence"/>
</dbReference>
<feature type="non-terminal residue" evidence="1">
    <location>
        <position position="1"/>
    </location>
</feature>